<gene>
    <name evidence="2" type="ORF">GCM10010992_20030</name>
</gene>
<accession>A0ABQ2NLC5</accession>
<proteinExistence type="predicted"/>
<dbReference type="PANTHER" id="PTHR22642">
    <property type="entry name" value="IMIDAZOLONEPROPIONASE"/>
    <property type="match status" value="1"/>
</dbReference>
<dbReference type="InterPro" id="IPR011059">
    <property type="entry name" value="Metal-dep_hydrolase_composite"/>
</dbReference>
<reference evidence="3" key="1">
    <citation type="journal article" date="2019" name="Int. J. Syst. Evol. Microbiol.">
        <title>The Global Catalogue of Microorganisms (GCM) 10K type strain sequencing project: providing services to taxonomists for standard genome sequencing and annotation.</title>
        <authorList>
            <consortium name="The Broad Institute Genomics Platform"/>
            <consortium name="The Broad Institute Genome Sequencing Center for Infectious Disease"/>
            <person name="Wu L."/>
            <person name="Ma J."/>
        </authorList>
    </citation>
    <scope>NUCLEOTIDE SEQUENCE [LARGE SCALE GENOMIC DNA]</scope>
    <source>
        <strain evidence="3">CGMCC 1.7656</strain>
    </source>
</reference>
<dbReference type="CDD" id="cd01300">
    <property type="entry name" value="YtcJ_like"/>
    <property type="match status" value="1"/>
</dbReference>
<evidence type="ECO:0000313" key="3">
    <source>
        <dbReference type="Proteomes" id="UP000620064"/>
    </source>
</evidence>
<keyword evidence="3" id="KW-1185">Reference proteome</keyword>
<dbReference type="Gene3D" id="3.10.310.70">
    <property type="match status" value="1"/>
</dbReference>
<dbReference type="Gene3D" id="2.30.40.10">
    <property type="entry name" value="Urease, subunit C, domain 1"/>
    <property type="match status" value="1"/>
</dbReference>
<sequence length="531" mass="59269">MEGNTPQYVEAVVTKGDDIIFAGSKNEAEKYHASNTEMIDLKGKTLLPGFVDGHSHICMYADELLQANLNPPPIGEVENIPQIIEKLKEIKKTNNASDTDIIMGSGYDQNFLAEKRHPTAAELDKAFPTNPVILKHTSGHMLVCNTAAFKMAGISADTPDPTGGTFIRKKGSKELEGLVQETAMQPFIPFVMKVGADEKEFDKLTRAQNYYASCGVTTAAEHLAMDTKITLLQKAAKNNKLFLDIVALPAYIYAKEVIADPNMQWGKYQNHLKFQGLKLAVDGSPQGKTAYITKPYLTEVEGCTHDCKGFPAMTQDMVNELFTVCYKNNIQLYSHCNGDASVDMMIKGHEFATQKLGDKDKDRRTVIIHSQIMRPDQMKKYKEYKLLPSFFTNHTYYWGDVHVDNLGQERANYLSPMKDAFDNGVICTNHTDCTVTPMDQMFLLWTSVNRLSRTNKVIGANQRITPYQGLLALTVNGAYECFEENTKGSIKAGKKADLVILDKNPLKVNVLDIKNIKVQETFKGGKSVYKL</sequence>
<organism evidence="2 3">
    <name type="scientific">Cloacibacterium rupense</name>
    <dbReference type="NCBI Taxonomy" id="517423"/>
    <lineage>
        <taxon>Bacteria</taxon>
        <taxon>Pseudomonadati</taxon>
        <taxon>Bacteroidota</taxon>
        <taxon>Flavobacteriia</taxon>
        <taxon>Flavobacteriales</taxon>
        <taxon>Weeksellaceae</taxon>
    </lineage>
</organism>
<dbReference type="EMBL" id="BMLV01000004">
    <property type="protein sequence ID" value="GGP05116.1"/>
    <property type="molecule type" value="Genomic_DNA"/>
</dbReference>
<evidence type="ECO:0000259" key="1">
    <source>
        <dbReference type="Pfam" id="PF07969"/>
    </source>
</evidence>
<comment type="caution">
    <text evidence="2">The sequence shown here is derived from an EMBL/GenBank/DDBJ whole genome shotgun (WGS) entry which is preliminary data.</text>
</comment>
<dbReference type="InterPro" id="IPR013108">
    <property type="entry name" value="Amidohydro_3"/>
</dbReference>
<dbReference type="InterPro" id="IPR032466">
    <property type="entry name" value="Metal_Hydrolase"/>
</dbReference>
<dbReference type="Pfam" id="PF07969">
    <property type="entry name" value="Amidohydro_3"/>
    <property type="match status" value="1"/>
</dbReference>
<protein>
    <submittedName>
        <fullName evidence="2">Amidohydrolase</fullName>
    </submittedName>
</protein>
<dbReference type="SUPFAM" id="SSF51556">
    <property type="entry name" value="Metallo-dependent hydrolases"/>
    <property type="match status" value="1"/>
</dbReference>
<dbReference type="Proteomes" id="UP000620064">
    <property type="component" value="Unassembled WGS sequence"/>
</dbReference>
<feature type="domain" description="Amidohydrolase 3" evidence="1">
    <location>
        <begin position="37"/>
        <end position="529"/>
    </location>
</feature>
<dbReference type="InterPro" id="IPR033932">
    <property type="entry name" value="YtcJ-like"/>
</dbReference>
<dbReference type="PANTHER" id="PTHR22642:SF2">
    <property type="entry name" value="PROTEIN LONG AFTER FAR-RED 3"/>
    <property type="match status" value="1"/>
</dbReference>
<dbReference type="SUPFAM" id="SSF51338">
    <property type="entry name" value="Composite domain of metallo-dependent hydrolases"/>
    <property type="match status" value="1"/>
</dbReference>
<evidence type="ECO:0000313" key="2">
    <source>
        <dbReference type="EMBL" id="GGP05116.1"/>
    </source>
</evidence>
<dbReference type="Gene3D" id="3.20.20.140">
    <property type="entry name" value="Metal-dependent hydrolases"/>
    <property type="match status" value="1"/>
</dbReference>
<name>A0ABQ2NLC5_9FLAO</name>